<evidence type="ECO:0000313" key="2">
    <source>
        <dbReference type="EMBL" id="KFO32820.1"/>
    </source>
</evidence>
<protein>
    <submittedName>
        <fullName evidence="2">AT-rich interactive domain-containing protein 1B</fullName>
    </submittedName>
</protein>
<sequence>MDPVVMKRPQLYGMGSNPHSQPQQSSPYPGGSYGPPGAQRYPLSIQGRAPGALGGMQYPQQQSQKEELQMTMHHLAV</sequence>
<feature type="compositionally biased region" description="Low complexity" evidence="1">
    <location>
        <begin position="15"/>
        <end position="30"/>
    </location>
</feature>
<organism evidence="2 3">
    <name type="scientific">Fukomys damarensis</name>
    <name type="common">Damaraland mole rat</name>
    <name type="synonym">Cryptomys damarensis</name>
    <dbReference type="NCBI Taxonomy" id="885580"/>
    <lineage>
        <taxon>Eukaryota</taxon>
        <taxon>Metazoa</taxon>
        <taxon>Chordata</taxon>
        <taxon>Craniata</taxon>
        <taxon>Vertebrata</taxon>
        <taxon>Euteleostomi</taxon>
        <taxon>Mammalia</taxon>
        <taxon>Eutheria</taxon>
        <taxon>Euarchontoglires</taxon>
        <taxon>Glires</taxon>
        <taxon>Rodentia</taxon>
        <taxon>Hystricomorpha</taxon>
        <taxon>Bathyergidae</taxon>
        <taxon>Fukomys</taxon>
    </lineage>
</organism>
<keyword evidence="3" id="KW-1185">Reference proteome</keyword>
<feature type="region of interest" description="Disordered" evidence="1">
    <location>
        <begin position="1"/>
        <end position="77"/>
    </location>
</feature>
<evidence type="ECO:0000256" key="1">
    <source>
        <dbReference type="SAM" id="MobiDB-lite"/>
    </source>
</evidence>
<dbReference type="EMBL" id="KN122124">
    <property type="protein sequence ID" value="KFO32820.1"/>
    <property type="molecule type" value="Genomic_DNA"/>
</dbReference>
<proteinExistence type="predicted"/>
<dbReference type="AlphaFoldDB" id="A0A091DRD0"/>
<evidence type="ECO:0000313" key="3">
    <source>
        <dbReference type="Proteomes" id="UP000028990"/>
    </source>
</evidence>
<accession>A0A091DRD0</accession>
<name>A0A091DRD0_FUKDA</name>
<dbReference type="Proteomes" id="UP000028990">
    <property type="component" value="Unassembled WGS sequence"/>
</dbReference>
<gene>
    <name evidence="2" type="ORF">H920_05763</name>
</gene>
<reference evidence="2 3" key="1">
    <citation type="submission" date="2013-11" db="EMBL/GenBank/DDBJ databases">
        <title>The Damaraland mole rat (Fukomys damarensis) genome and evolution of African mole rats.</title>
        <authorList>
            <person name="Gladyshev V.N."/>
            <person name="Fang X."/>
        </authorList>
    </citation>
    <scope>NUCLEOTIDE SEQUENCE [LARGE SCALE GENOMIC DNA]</scope>
    <source>
        <tissue evidence="2">Liver</tissue>
    </source>
</reference>